<dbReference type="Proteomes" id="UP001204798">
    <property type="component" value="Unassembled WGS sequence"/>
</dbReference>
<name>A0ABT2EPA9_9BACT</name>
<sequence>MPKRKSPEGLKSPVDWAAFERKALERLKEIQPLLLPEKAIHIVAIEPESGGYVVAKTREEAVREFRQRFPGKLLFLVRADGSPTMRLRHK</sequence>
<dbReference type="EMBL" id="JANUCP010000003">
    <property type="protein sequence ID" value="MCS3919271.1"/>
    <property type="molecule type" value="Genomic_DNA"/>
</dbReference>
<protein>
    <recommendedName>
        <fullName evidence="3">DUF5678 domain-containing protein</fullName>
    </recommendedName>
</protein>
<proteinExistence type="predicted"/>
<organism evidence="1 2">
    <name type="scientific">Candidatus Fervidibacter sacchari</name>
    <dbReference type="NCBI Taxonomy" id="1448929"/>
    <lineage>
        <taxon>Bacteria</taxon>
        <taxon>Candidatus Fervidibacterota</taxon>
        <taxon>Candidatus Fervidibacter</taxon>
    </lineage>
</organism>
<evidence type="ECO:0008006" key="3">
    <source>
        <dbReference type="Google" id="ProtNLM"/>
    </source>
</evidence>
<keyword evidence="2" id="KW-1185">Reference proteome</keyword>
<dbReference type="RefSeq" id="WP_259095531.1">
    <property type="nucleotide sequence ID" value="NZ_CP130454.1"/>
</dbReference>
<comment type="caution">
    <text evidence="1">The sequence shown here is derived from an EMBL/GenBank/DDBJ whole genome shotgun (WGS) entry which is preliminary data.</text>
</comment>
<accession>A0ABT2EPA9</accession>
<evidence type="ECO:0000313" key="2">
    <source>
        <dbReference type="Proteomes" id="UP001204798"/>
    </source>
</evidence>
<gene>
    <name evidence="1" type="ORF">M2350_001684</name>
</gene>
<reference evidence="1 2" key="1">
    <citation type="submission" date="2022-08" db="EMBL/GenBank/DDBJ databases">
        <title>Bacterial and archaeal communities from various locations to study Microbial Dark Matter (Phase II).</title>
        <authorList>
            <person name="Stepanauskas R."/>
        </authorList>
    </citation>
    <scope>NUCLEOTIDE SEQUENCE [LARGE SCALE GENOMIC DNA]</scope>
    <source>
        <strain evidence="1 2">PD1</strain>
    </source>
</reference>
<evidence type="ECO:0000313" key="1">
    <source>
        <dbReference type="EMBL" id="MCS3919271.1"/>
    </source>
</evidence>